<dbReference type="GO" id="GO:0016787">
    <property type="term" value="F:hydrolase activity"/>
    <property type="evidence" value="ECO:0007669"/>
    <property type="project" value="InterPro"/>
</dbReference>
<organism evidence="3 4">
    <name type="scientific">Paenibacillus aurantius</name>
    <dbReference type="NCBI Taxonomy" id="2918900"/>
    <lineage>
        <taxon>Bacteria</taxon>
        <taxon>Bacillati</taxon>
        <taxon>Bacillota</taxon>
        <taxon>Bacilli</taxon>
        <taxon>Bacillales</taxon>
        <taxon>Paenibacillaceae</taxon>
        <taxon>Paenibacillus</taxon>
    </lineage>
</organism>
<evidence type="ECO:0000313" key="3">
    <source>
        <dbReference type="EMBL" id="WNQ08840.1"/>
    </source>
</evidence>
<proteinExistence type="predicted"/>
<dbReference type="EMBL" id="CP130318">
    <property type="protein sequence ID" value="WNQ08840.1"/>
    <property type="molecule type" value="Genomic_DNA"/>
</dbReference>
<gene>
    <name evidence="3" type="ORF">MJA45_14375</name>
</gene>
<dbReference type="RefSeq" id="WP_315602607.1">
    <property type="nucleotide sequence ID" value="NZ_CP130318.1"/>
</dbReference>
<dbReference type="Proteomes" id="UP001305702">
    <property type="component" value="Chromosome"/>
</dbReference>
<dbReference type="KEGG" id="paun:MJA45_14375"/>
<dbReference type="AlphaFoldDB" id="A0AA96LAK4"/>
<keyword evidence="1" id="KW-0456">Lyase</keyword>
<keyword evidence="4" id="KW-1185">Reference proteome</keyword>
<evidence type="ECO:0000259" key="2">
    <source>
        <dbReference type="Pfam" id="PF04909"/>
    </source>
</evidence>
<reference evidence="3 4" key="1">
    <citation type="submission" date="2022-02" db="EMBL/GenBank/DDBJ databases">
        <title>Paenibacillus sp. MBLB1776 Whole Genome Shotgun Sequencing.</title>
        <authorList>
            <person name="Hwang C.Y."/>
            <person name="Cho E.-S."/>
            <person name="Seo M.-J."/>
        </authorList>
    </citation>
    <scope>NUCLEOTIDE SEQUENCE [LARGE SCALE GENOMIC DNA]</scope>
    <source>
        <strain evidence="3 4">MBLB1776</strain>
    </source>
</reference>
<dbReference type="InterPro" id="IPR032465">
    <property type="entry name" value="ACMSD"/>
</dbReference>
<dbReference type="GO" id="GO:0016831">
    <property type="term" value="F:carboxy-lyase activity"/>
    <property type="evidence" value="ECO:0007669"/>
    <property type="project" value="InterPro"/>
</dbReference>
<accession>A0AA96LAK4</accession>
<dbReference type="Gene3D" id="3.20.20.140">
    <property type="entry name" value="Metal-dependent hydrolases"/>
    <property type="match status" value="1"/>
</dbReference>
<dbReference type="InterPro" id="IPR006680">
    <property type="entry name" value="Amidohydro-rel"/>
</dbReference>
<name>A0AA96LAK4_9BACL</name>
<sequence length="253" mass="29215">MVIDFHTHYSGGLYFYKEASRMDTVLEEMDSNGIEKSLLLPLDGFFSNWEEDNDRILDVIAKRPDRFAGVGTFSPRLVEPAVREMDRCLSQGMIGIKFHPWLQAFSPLEDCFMEVAAEANARKTLFFFHDGTPPYTEPFQIAEVARRNPELTVVMGHSGLNDLWRESMLSALQYDNMWLCFCGCPHWGMTEIAKRMSGERIVWGSDYPLASKRDTKERIQQIDHLPISDDWKEKILYRNASQLLAKFETRSKG</sequence>
<dbReference type="SUPFAM" id="SSF51556">
    <property type="entry name" value="Metallo-dependent hydrolases"/>
    <property type="match status" value="1"/>
</dbReference>
<dbReference type="PANTHER" id="PTHR21240">
    <property type="entry name" value="2-AMINO-3-CARBOXYLMUCONATE-6-SEMIALDEHYDE DECARBOXYLASE"/>
    <property type="match status" value="1"/>
</dbReference>
<evidence type="ECO:0000313" key="4">
    <source>
        <dbReference type="Proteomes" id="UP001305702"/>
    </source>
</evidence>
<dbReference type="Pfam" id="PF04909">
    <property type="entry name" value="Amidohydro_2"/>
    <property type="match status" value="1"/>
</dbReference>
<dbReference type="InterPro" id="IPR032466">
    <property type="entry name" value="Metal_Hydrolase"/>
</dbReference>
<protein>
    <submittedName>
        <fullName evidence="3">Amidohydrolase family protein</fullName>
    </submittedName>
</protein>
<feature type="domain" description="Amidohydrolase-related" evidence="2">
    <location>
        <begin position="50"/>
        <end position="244"/>
    </location>
</feature>
<evidence type="ECO:0000256" key="1">
    <source>
        <dbReference type="ARBA" id="ARBA00023239"/>
    </source>
</evidence>